<organism evidence="2 3">
    <name type="scientific">Desmospora profundinema</name>
    <dbReference type="NCBI Taxonomy" id="1571184"/>
    <lineage>
        <taxon>Bacteria</taxon>
        <taxon>Bacillati</taxon>
        <taxon>Bacillota</taxon>
        <taxon>Bacilli</taxon>
        <taxon>Bacillales</taxon>
        <taxon>Thermoactinomycetaceae</taxon>
        <taxon>Desmospora</taxon>
    </lineage>
</organism>
<gene>
    <name evidence="2" type="ORF">JOE21_003549</name>
</gene>
<dbReference type="EMBL" id="JAVDQG010000010">
    <property type="protein sequence ID" value="MDR6227526.1"/>
    <property type="molecule type" value="Genomic_DNA"/>
</dbReference>
<comment type="caution">
    <text evidence="2">The sequence shown here is derived from an EMBL/GenBank/DDBJ whole genome shotgun (WGS) entry which is preliminary data.</text>
</comment>
<evidence type="ECO:0000313" key="2">
    <source>
        <dbReference type="EMBL" id="MDR6227526.1"/>
    </source>
</evidence>
<evidence type="ECO:0000313" key="3">
    <source>
        <dbReference type="Proteomes" id="UP001185012"/>
    </source>
</evidence>
<name>A0ABU1IS53_9BACL</name>
<reference evidence="2 3" key="1">
    <citation type="submission" date="2023-07" db="EMBL/GenBank/DDBJ databases">
        <title>Genomic Encyclopedia of Type Strains, Phase IV (KMG-IV): sequencing the most valuable type-strain genomes for metagenomic binning, comparative biology and taxonomic classification.</title>
        <authorList>
            <person name="Goeker M."/>
        </authorList>
    </citation>
    <scope>NUCLEOTIDE SEQUENCE [LARGE SCALE GENOMIC DNA]</scope>
    <source>
        <strain evidence="2 3">DSM 45903</strain>
    </source>
</reference>
<accession>A0ABU1IS53</accession>
<dbReference type="Proteomes" id="UP001185012">
    <property type="component" value="Unassembled WGS sequence"/>
</dbReference>
<protein>
    <submittedName>
        <fullName evidence="2">Uncharacterized protein</fullName>
    </submittedName>
</protein>
<proteinExistence type="predicted"/>
<feature type="region of interest" description="Disordered" evidence="1">
    <location>
        <begin position="1"/>
        <end position="37"/>
    </location>
</feature>
<keyword evidence="3" id="KW-1185">Reference proteome</keyword>
<evidence type="ECO:0000256" key="1">
    <source>
        <dbReference type="SAM" id="MobiDB-lite"/>
    </source>
</evidence>
<sequence length="37" mass="3866">MANQGSSEQLEKISDGGSHLPDELQDADSDIQKGAPP</sequence>